<proteinExistence type="predicted"/>
<gene>
    <name evidence="2" type="ORF">BSFP_060270</name>
</gene>
<reference evidence="2 3" key="1">
    <citation type="journal article" date="2017" name="Genome Announc.">
        <title>Complete Genome Sequence of Burkholderia stabilis FERMP-21014.</title>
        <authorList>
            <person name="Konishi K."/>
            <person name="Kumagai T."/>
            <person name="Sakasegawa S."/>
            <person name="Tamura T."/>
        </authorList>
    </citation>
    <scope>NUCLEOTIDE SEQUENCE [LARGE SCALE GENOMIC DNA]</scope>
    <source>
        <strain evidence="2 3">FERMP-21014</strain>
    </source>
</reference>
<sequence length="43" mass="4616">MQMPSALAARVSSRACVIRTGPAHRIAQAAQQENPHDQKSSSQ</sequence>
<feature type="region of interest" description="Disordered" evidence="1">
    <location>
        <begin position="22"/>
        <end position="43"/>
    </location>
</feature>
<organism evidence="2 3">
    <name type="scientific">Burkholderia stabilis</name>
    <dbReference type="NCBI Taxonomy" id="95485"/>
    <lineage>
        <taxon>Bacteria</taxon>
        <taxon>Pseudomonadati</taxon>
        <taxon>Pseudomonadota</taxon>
        <taxon>Betaproteobacteria</taxon>
        <taxon>Burkholderiales</taxon>
        <taxon>Burkholderiaceae</taxon>
        <taxon>Burkholderia</taxon>
        <taxon>Burkholderia cepacia complex</taxon>
    </lineage>
</organism>
<accession>A0A1Y1BY60</accession>
<dbReference type="Proteomes" id="UP000218432">
    <property type="component" value="Chromosome 2"/>
</dbReference>
<name>A0A1Y1BY60_9BURK</name>
<dbReference type="AlphaFoldDB" id="A0A1Y1BY60"/>
<feature type="compositionally biased region" description="Basic and acidic residues" evidence="1">
    <location>
        <begin position="34"/>
        <end position="43"/>
    </location>
</feature>
<protein>
    <submittedName>
        <fullName evidence="2">Uncharacterized protein</fullName>
    </submittedName>
</protein>
<evidence type="ECO:0000256" key="1">
    <source>
        <dbReference type="SAM" id="MobiDB-lite"/>
    </source>
</evidence>
<evidence type="ECO:0000313" key="3">
    <source>
        <dbReference type="Proteomes" id="UP000218432"/>
    </source>
</evidence>
<dbReference type="EMBL" id="AP018112">
    <property type="protein sequence ID" value="BAX63159.1"/>
    <property type="molecule type" value="Genomic_DNA"/>
</dbReference>
<evidence type="ECO:0000313" key="2">
    <source>
        <dbReference type="EMBL" id="BAX63159.1"/>
    </source>
</evidence>